<sequence>MLANPQMVSTLDGGGVTTIFTALDRVDVLRTTINNCQLHIPESNALTGDEFRNLTNEERMQKVGTIRILGSCTPQDKVTLLNFLKEKGEVVAVLGLQTNDAPALKEADIGLTMGIRSSEMAKECSDLIIWNADFTFLVNGIKSGRRTYENIRKFIQFQLVNIISSSLVNSIATIFLGDAPMTAMELFWLNLVVALLGGLALLTMPPAENLMKMPPIRTSGRLITNATWRNIAIQVSYQTAICSILLLKGSAVLGISADAIKSMICNSLFLCQLFNKIIAREPEKNNIFERLHQNRWFWVAFVLFLMSQAAMTATENVLGISASLSWKLWALCILIGLVSWPLDFAGKCASDFHTRCLLQIKAGNEGQYSFFC</sequence>
<feature type="transmembrane region" description="Helical" evidence="7">
    <location>
        <begin position="154"/>
        <end position="175"/>
    </location>
</feature>
<evidence type="ECO:0000259" key="8">
    <source>
        <dbReference type="Pfam" id="PF00689"/>
    </source>
</evidence>
<dbReference type="Gene3D" id="1.20.1110.10">
    <property type="entry name" value="Calcium-transporting ATPase, transmembrane domain"/>
    <property type="match status" value="1"/>
</dbReference>
<dbReference type="InterPro" id="IPR036412">
    <property type="entry name" value="HAD-like_sf"/>
</dbReference>
<accession>A0A8S0RUV0</accession>
<dbReference type="InterPro" id="IPR001757">
    <property type="entry name" value="P_typ_ATPase"/>
</dbReference>
<reference evidence="9 10" key="1">
    <citation type="submission" date="2019-12" db="EMBL/GenBank/DDBJ databases">
        <authorList>
            <person name="Alioto T."/>
            <person name="Alioto T."/>
            <person name="Gomez Garrido J."/>
        </authorList>
    </citation>
    <scope>NUCLEOTIDE SEQUENCE [LARGE SCALE GENOMIC DNA]</scope>
</reference>
<comment type="caution">
    <text evidence="9">The sequence shown here is derived from an EMBL/GenBank/DDBJ whole genome shotgun (WGS) entry which is preliminary data.</text>
</comment>
<name>A0A8S0RUV0_OLEEU</name>
<keyword evidence="3" id="KW-0479">Metal-binding</keyword>
<dbReference type="Gramene" id="OE9A072133T1">
    <property type="protein sequence ID" value="OE9A072133C1"/>
    <property type="gene ID" value="OE9A072133"/>
</dbReference>
<dbReference type="PANTHER" id="PTHR24093">
    <property type="entry name" value="CATION TRANSPORTING ATPASE"/>
    <property type="match status" value="1"/>
</dbReference>
<dbReference type="PRINTS" id="PR00120">
    <property type="entry name" value="HATPASE"/>
</dbReference>
<dbReference type="InterPro" id="IPR006068">
    <property type="entry name" value="ATPase_P-typ_cation-transptr_C"/>
</dbReference>
<evidence type="ECO:0000256" key="1">
    <source>
        <dbReference type="ARBA" id="ARBA00004370"/>
    </source>
</evidence>
<keyword evidence="4" id="KW-0460">Magnesium</keyword>
<dbReference type="Gene3D" id="3.40.50.1000">
    <property type="entry name" value="HAD superfamily/HAD-like"/>
    <property type="match status" value="1"/>
</dbReference>
<evidence type="ECO:0000256" key="7">
    <source>
        <dbReference type="SAM" id="Phobius"/>
    </source>
</evidence>
<dbReference type="OrthoDB" id="116380at2759"/>
<dbReference type="GO" id="GO:0005886">
    <property type="term" value="C:plasma membrane"/>
    <property type="evidence" value="ECO:0007669"/>
    <property type="project" value="TreeGrafter"/>
</dbReference>
<evidence type="ECO:0000256" key="2">
    <source>
        <dbReference type="ARBA" id="ARBA00022692"/>
    </source>
</evidence>
<gene>
    <name evidence="9" type="ORF">OLEA9_A072133</name>
</gene>
<evidence type="ECO:0000256" key="3">
    <source>
        <dbReference type="ARBA" id="ARBA00022723"/>
    </source>
</evidence>
<dbReference type="InterPro" id="IPR023214">
    <property type="entry name" value="HAD_sf"/>
</dbReference>
<keyword evidence="2 7" id="KW-0812">Transmembrane</keyword>
<dbReference type="InterPro" id="IPR023298">
    <property type="entry name" value="ATPase_P-typ_TM_dom_sf"/>
</dbReference>
<dbReference type="Pfam" id="PF00689">
    <property type="entry name" value="Cation_ATPase_C"/>
    <property type="match status" value="1"/>
</dbReference>
<dbReference type="Proteomes" id="UP000594638">
    <property type="component" value="Unassembled WGS sequence"/>
</dbReference>
<evidence type="ECO:0000256" key="5">
    <source>
        <dbReference type="ARBA" id="ARBA00022989"/>
    </source>
</evidence>
<feature type="domain" description="Cation-transporting P-type ATPase C-terminal" evidence="8">
    <location>
        <begin position="179"/>
        <end position="347"/>
    </location>
</feature>
<feature type="transmembrane region" description="Helical" evidence="7">
    <location>
        <begin position="187"/>
        <end position="207"/>
    </location>
</feature>
<comment type="subcellular location">
    <subcellularLocation>
        <location evidence="1">Membrane</location>
    </subcellularLocation>
</comment>
<dbReference type="GO" id="GO:0005524">
    <property type="term" value="F:ATP binding"/>
    <property type="evidence" value="ECO:0007669"/>
    <property type="project" value="InterPro"/>
</dbReference>
<dbReference type="GO" id="GO:0046872">
    <property type="term" value="F:metal ion binding"/>
    <property type="evidence" value="ECO:0007669"/>
    <property type="project" value="UniProtKB-KW"/>
</dbReference>
<dbReference type="GO" id="GO:0005388">
    <property type="term" value="F:P-type calcium transporter activity"/>
    <property type="evidence" value="ECO:0007669"/>
    <property type="project" value="TreeGrafter"/>
</dbReference>
<proteinExistence type="predicted"/>
<evidence type="ECO:0000256" key="4">
    <source>
        <dbReference type="ARBA" id="ARBA00022842"/>
    </source>
</evidence>
<dbReference type="SUPFAM" id="SSF56784">
    <property type="entry name" value="HAD-like"/>
    <property type="match status" value="1"/>
</dbReference>
<feature type="transmembrane region" description="Helical" evidence="7">
    <location>
        <begin position="326"/>
        <end position="345"/>
    </location>
</feature>
<feature type="transmembrane region" description="Helical" evidence="7">
    <location>
        <begin position="296"/>
        <end position="314"/>
    </location>
</feature>
<dbReference type="PANTHER" id="PTHR24093:SF470">
    <property type="entry name" value="CALCIUM-TRANSPORTING ATPASE 12, PLASMA MEMBRANE-TYPE-LIKE"/>
    <property type="match status" value="1"/>
</dbReference>
<keyword evidence="6 7" id="KW-0472">Membrane</keyword>
<dbReference type="AlphaFoldDB" id="A0A8S0RUV0"/>
<protein>
    <submittedName>
        <fullName evidence="9">Calcium-transporting ATPase 12, plasma membrane-type-like</fullName>
    </submittedName>
</protein>
<dbReference type="NCBIfam" id="TIGR01494">
    <property type="entry name" value="ATPase_P-type"/>
    <property type="match status" value="1"/>
</dbReference>
<evidence type="ECO:0000313" key="9">
    <source>
        <dbReference type="EMBL" id="CAA2983071.1"/>
    </source>
</evidence>
<dbReference type="GO" id="GO:0016887">
    <property type="term" value="F:ATP hydrolysis activity"/>
    <property type="evidence" value="ECO:0007669"/>
    <property type="project" value="InterPro"/>
</dbReference>
<keyword evidence="5 7" id="KW-1133">Transmembrane helix</keyword>
<evidence type="ECO:0000313" key="10">
    <source>
        <dbReference type="Proteomes" id="UP000594638"/>
    </source>
</evidence>
<evidence type="ECO:0000256" key="6">
    <source>
        <dbReference type="ARBA" id="ARBA00023136"/>
    </source>
</evidence>
<dbReference type="SUPFAM" id="SSF81665">
    <property type="entry name" value="Calcium ATPase, transmembrane domain M"/>
    <property type="match status" value="1"/>
</dbReference>
<keyword evidence="10" id="KW-1185">Reference proteome</keyword>
<dbReference type="EMBL" id="CACTIH010003717">
    <property type="protein sequence ID" value="CAA2983071.1"/>
    <property type="molecule type" value="Genomic_DNA"/>
</dbReference>
<organism evidence="9 10">
    <name type="scientific">Olea europaea subsp. europaea</name>
    <dbReference type="NCBI Taxonomy" id="158383"/>
    <lineage>
        <taxon>Eukaryota</taxon>
        <taxon>Viridiplantae</taxon>
        <taxon>Streptophyta</taxon>
        <taxon>Embryophyta</taxon>
        <taxon>Tracheophyta</taxon>
        <taxon>Spermatophyta</taxon>
        <taxon>Magnoliopsida</taxon>
        <taxon>eudicotyledons</taxon>
        <taxon>Gunneridae</taxon>
        <taxon>Pentapetalae</taxon>
        <taxon>asterids</taxon>
        <taxon>lamiids</taxon>
        <taxon>Lamiales</taxon>
        <taxon>Oleaceae</taxon>
        <taxon>Oleeae</taxon>
        <taxon>Olea</taxon>
    </lineage>
</organism>